<comment type="caution">
    <text evidence="3">The sequence shown here is derived from an EMBL/GenBank/DDBJ whole genome shotgun (WGS) entry which is preliminary data.</text>
</comment>
<proteinExistence type="predicted"/>
<sequence length="469" mass="51942">MDGFAPAPCLQCQILAPPLFPRIRGIAVGSLPGSFVLFPPAEHGGLGKDPLGLAANRTPTPLTRSHSSLSPEILSSVKLPAQPRTFAATPTKKNRRGQGSQSNIAFSCLLKKRSFQKTCLNQRLVASSERKAAAMEALVEISSRIAAETERKAAAAEENVEVMKKAIYTTIKWCNSNSQCCQFYNQIINAARSCQSTLPSGEFKKCFSCSRTTNAASVDLPQRRGRAEECKRKWSSIRDQLRRTLQKRKTKSGQAAHKNRKYKYEDILTFLVPHLGEREGISNVTKLQDDEEDDENESVDDKGEDFAKEKTCQQRTGQQRTMDEESITEDENIPGATRDNNFPSSHVFGNKYMFVKPKALKRKILLPTETLQDSPSRQLMAFILAEKEAEKKATYLQDPVNALLGGIAPSLKFLNPHLLNEAKGRIFGVVQEMELRQFQMNANGQGPLTDLMACSSPSSPAPDASPDYD</sequence>
<feature type="compositionally biased region" description="Basic and acidic residues" evidence="1">
    <location>
        <begin position="299"/>
        <end position="312"/>
    </location>
</feature>
<accession>A0A8K0JZ42</accession>
<evidence type="ECO:0000313" key="4">
    <source>
        <dbReference type="Proteomes" id="UP000792457"/>
    </source>
</evidence>
<keyword evidence="4" id="KW-1185">Reference proteome</keyword>
<evidence type="ECO:0000256" key="1">
    <source>
        <dbReference type="SAM" id="MobiDB-lite"/>
    </source>
</evidence>
<reference evidence="3" key="1">
    <citation type="submission" date="2013-04" db="EMBL/GenBank/DDBJ databases">
        <authorList>
            <person name="Qu J."/>
            <person name="Murali S.C."/>
            <person name="Bandaranaike D."/>
            <person name="Bellair M."/>
            <person name="Blankenburg K."/>
            <person name="Chao H."/>
            <person name="Dinh H."/>
            <person name="Doddapaneni H."/>
            <person name="Downs B."/>
            <person name="Dugan-Rocha S."/>
            <person name="Elkadiri S."/>
            <person name="Gnanaolivu R.D."/>
            <person name="Hernandez B."/>
            <person name="Javaid M."/>
            <person name="Jayaseelan J.C."/>
            <person name="Lee S."/>
            <person name="Li M."/>
            <person name="Ming W."/>
            <person name="Munidasa M."/>
            <person name="Muniz J."/>
            <person name="Nguyen L."/>
            <person name="Ongeri F."/>
            <person name="Osuji N."/>
            <person name="Pu L.-L."/>
            <person name="Puazo M."/>
            <person name="Qu C."/>
            <person name="Quiroz J."/>
            <person name="Raj R."/>
            <person name="Weissenberger G."/>
            <person name="Xin Y."/>
            <person name="Zou X."/>
            <person name="Han Y."/>
            <person name="Richards S."/>
            <person name="Worley K."/>
            <person name="Muzny D."/>
            <person name="Gibbs R."/>
        </authorList>
    </citation>
    <scope>NUCLEOTIDE SEQUENCE</scope>
    <source>
        <strain evidence="3">Sampled in the wild</strain>
    </source>
</reference>
<dbReference type="OrthoDB" id="10262320at2759"/>
<dbReference type="InterPro" id="IPR006578">
    <property type="entry name" value="MADF-dom"/>
</dbReference>
<dbReference type="AlphaFoldDB" id="A0A8K0JZ42"/>
<gene>
    <name evidence="3" type="ORF">J437_LFUL005345</name>
</gene>
<reference evidence="3" key="2">
    <citation type="submission" date="2017-10" db="EMBL/GenBank/DDBJ databases">
        <title>Ladona fulva Genome sequencing and assembly.</title>
        <authorList>
            <person name="Murali S."/>
            <person name="Richards S."/>
            <person name="Bandaranaike D."/>
            <person name="Bellair M."/>
            <person name="Blankenburg K."/>
            <person name="Chao H."/>
            <person name="Dinh H."/>
            <person name="Doddapaneni H."/>
            <person name="Dugan-Rocha S."/>
            <person name="Elkadiri S."/>
            <person name="Gnanaolivu R."/>
            <person name="Hernandez B."/>
            <person name="Skinner E."/>
            <person name="Javaid M."/>
            <person name="Lee S."/>
            <person name="Li M."/>
            <person name="Ming W."/>
            <person name="Munidasa M."/>
            <person name="Muniz J."/>
            <person name="Nguyen L."/>
            <person name="Hughes D."/>
            <person name="Osuji N."/>
            <person name="Pu L.-L."/>
            <person name="Puazo M."/>
            <person name="Qu C."/>
            <person name="Quiroz J."/>
            <person name="Raj R."/>
            <person name="Weissenberger G."/>
            <person name="Xin Y."/>
            <person name="Zou X."/>
            <person name="Han Y."/>
            <person name="Worley K."/>
            <person name="Muzny D."/>
            <person name="Gibbs R."/>
        </authorList>
    </citation>
    <scope>NUCLEOTIDE SEQUENCE</scope>
    <source>
        <strain evidence="3">Sampled in the wild</strain>
    </source>
</reference>
<dbReference type="EMBL" id="KZ308235">
    <property type="protein sequence ID" value="KAG8225331.1"/>
    <property type="molecule type" value="Genomic_DNA"/>
</dbReference>
<evidence type="ECO:0000313" key="3">
    <source>
        <dbReference type="EMBL" id="KAG8225331.1"/>
    </source>
</evidence>
<feature type="region of interest" description="Disordered" evidence="1">
    <location>
        <begin position="49"/>
        <end position="69"/>
    </location>
</feature>
<feature type="region of interest" description="Disordered" evidence="1">
    <location>
        <begin position="282"/>
        <end position="342"/>
    </location>
</feature>
<feature type="compositionally biased region" description="Acidic residues" evidence="1">
    <location>
        <begin position="289"/>
        <end position="298"/>
    </location>
</feature>
<evidence type="ECO:0000259" key="2">
    <source>
        <dbReference type="Pfam" id="PF10545"/>
    </source>
</evidence>
<organism evidence="3 4">
    <name type="scientific">Ladona fulva</name>
    <name type="common">Scarce chaser dragonfly</name>
    <name type="synonym">Libellula fulva</name>
    <dbReference type="NCBI Taxonomy" id="123851"/>
    <lineage>
        <taxon>Eukaryota</taxon>
        <taxon>Metazoa</taxon>
        <taxon>Ecdysozoa</taxon>
        <taxon>Arthropoda</taxon>
        <taxon>Hexapoda</taxon>
        <taxon>Insecta</taxon>
        <taxon>Pterygota</taxon>
        <taxon>Palaeoptera</taxon>
        <taxon>Odonata</taxon>
        <taxon>Epiprocta</taxon>
        <taxon>Anisoptera</taxon>
        <taxon>Libelluloidea</taxon>
        <taxon>Libellulidae</taxon>
        <taxon>Ladona</taxon>
    </lineage>
</organism>
<dbReference type="Pfam" id="PF10545">
    <property type="entry name" value="MADF_DNA_bdg"/>
    <property type="match status" value="1"/>
</dbReference>
<feature type="domain" description="MADF" evidence="2">
    <location>
        <begin position="225"/>
        <end position="271"/>
    </location>
</feature>
<name>A0A8K0JZ42_LADFU</name>
<protein>
    <recommendedName>
        <fullName evidence="2">MADF domain-containing protein</fullName>
    </recommendedName>
</protein>
<dbReference type="Proteomes" id="UP000792457">
    <property type="component" value="Unassembled WGS sequence"/>
</dbReference>